<dbReference type="SUPFAM" id="SSF54534">
    <property type="entry name" value="FKBP-like"/>
    <property type="match status" value="1"/>
</dbReference>
<accession>A0A2U1BBQ6</accession>
<dbReference type="InterPro" id="IPR027304">
    <property type="entry name" value="Trigger_fact/SurA_dom_sf"/>
</dbReference>
<dbReference type="Gene3D" id="3.10.50.40">
    <property type="match status" value="1"/>
</dbReference>
<organism evidence="6 7">
    <name type="scientific">Victivallis vadensis</name>
    <dbReference type="NCBI Taxonomy" id="172901"/>
    <lineage>
        <taxon>Bacteria</taxon>
        <taxon>Pseudomonadati</taxon>
        <taxon>Lentisphaerota</taxon>
        <taxon>Lentisphaeria</taxon>
        <taxon>Victivallales</taxon>
        <taxon>Victivallaceae</taxon>
        <taxon>Victivallis</taxon>
    </lineage>
</organism>
<dbReference type="Proteomes" id="UP000245959">
    <property type="component" value="Unassembled WGS sequence"/>
</dbReference>
<gene>
    <name evidence="6" type="ORF">C8D82_101251</name>
</gene>
<keyword evidence="3" id="KW-0732">Signal</keyword>
<dbReference type="PANTHER" id="PTHR47245:SF1">
    <property type="entry name" value="FOLDASE PROTEIN PRSA"/>
    <property type="match status" value="1"/>
</dbReference>
<protein>
    <recommendedName>
        <fullName evidence="2">peptidylprolyl isomerase</fullName>
        <ecNumber evidence="2">5.2.1.8</ecNumber>
    </recommendedName>
</protein>
<evidence type="ECO:0000256" key="5">
    <source>
        <dbReference type="ARBA" id="ARBA00023235"/>
    </source>
</evidence>
<evidence type="ECO:0000313" key="6">
    <source>
        <dbReference type="EMBL" id="PVY46051.1"/>
    </source>
</evidence>
<dbReference type="EMBL" id="QEKH01000001">
    <property type="protein sequence ID" value="PVY46051.1"/>
    <property type="molecule type" value="Genomic_DNA"/>
</dbReference>
<dbReference type="OrthoDB" id="14196at2"/>
<evidence type="ECO:0000256" key="4">
    <source>
        <dbReference type="ARBA" id="ARBA00023110"/>
    </source>
</evidence>
<dbReference type="PANTHER" id="PTHR47245">
    <property type="entry name" value="PEPTIDYLPROLYL ISOMERASE"/>
    <property type="match status" value="1"/>
</dbReference>
<evidence type="ECO:0000256" key="2">
    <source>
        <dbReference type="ARBA" id="ARBA00013194"/>
    </source>
</evidence>
<dbReference type="RefSeq" id="WP_116882441.1">
    <property type="nucleotide sequence ID" value="NZ_CABMMC010000075.1"/>
</dbReference>
<evidence type="ECO:0000313" key="7">
    <source>
        <dbReference type="Proteomes" id="UP000245959"/>
    </source>
</evidence>
<keyword evidence="7" id="KW-1185">Reference proteome</keyword>
<dbReference type="GO" id="GO:0003755">
    <property type="term" value="F:peptidyl-prolyl cis-trans isomerase activity"/>
    <property type="evidence" value="ECO:0007669"/>
    <property type="project" value="UniProtKB-KW"/>
</dbReference>
<sequence>MRIAGIIVSACIMLVAAGAEESAAGPFDFLPEVVATVDSVPIRRDELAAQLTLSRQAPPNADRAVLARLMRQAVEERIYLDIIRQLLAEQRIVPDEASALAYLKEMNALLPRGIPGVPPAEFARLAAEPQFQLNAALHRYFKQCYPDWVKVDDREVENAYRLDQQRFLLPEKLELGVIEVERSRDNARETIEDARARLRQGENFDRVAAEVSPDGVKSSAETVMELFRISGAKIPVRGVSEVLESGDRFLLLMVRERIPARFVPLKDAAPYLREQLAAAKVGRALELLLRRELARRDIRYFPDVPSGGNSVQRK</sequence>
<comment type="catalytic activity">
    <reaction evidence="1">
        <text>[protein]-peptidylproline (omega=180) = [protein]-peptidylproline (omega=0)</text>
        <dbReference type="Rhea" id="RHEA:16237"/>
        <dbReference type="Rhea" id="RHEA-COMP:10747"/>
        <dbReference type="Rhea" id="RHEA-COMP:10748"/>
        <dbReference type="ChEBI" id="CHEBI:83833"/>
        <dbReference type="ChEBI" id="CHEBI:83834"/>
        <dbReference type="EC" id="5.2.1.8"/>
    </reaction>
</comment>
<name>A0A2U1BBQ6_9BACT</name>
<reference evidence="6 7" key="1">
    <citation type="submission" date="2018-04" db="EMBL/GenBank/DDBJ databases">
        <title>Genomic Encyclopedia of Type Strains, Phase IV (KMG-IV): sequencing the most valuable type-strain genomes for metagenomic binning, comparative biology and taxonomic classification.</title>
        <authorList>
            <person name="Goeker M."/>
        </authorList>
    </citation>
    <scope>NUCLEOTIDE SEQUENCE [LARGE SCALE GENOMIC DNA]</scope>
    <source>
        <strain evidence="6 7">DSM 14823</strain>
    </source>
</reference>
<comment type="caution">
    <text evidence="6">The sequence shown here is derived from an EMBL/GenBank/DDBJ whole genome shotgun (WGS) entry which is preliminary data.</text>
</comment>
<dbReference type="AlphaFoldDB" id="A0A2U1BBQ6"/>
<dbReference type="SUPFAM" id="SSF109998">
    <property type="entry name" value="Triger factor/SurA peptide-binding domain-like"/>
    <property type="match status" value="1"/>
</dbReference>
<evidence type="ECO:0000256" key="1">
    <source>
        <dbReference type="ARBA" id="ARBA00000971"/>
    </source>
</evidence>
<evidence type="ECO:0000256" key="3">
    <source>
        <dbReference type="ARBA" id="ARBA00022729"/>
    </source>
</evidence>
<dbReference type="GeneID" id="78293778"/>
<keyword evidence="4" id="KW-0697">Rotamase</keyword>
<dbReference type="InterPro" id="IPR046357">
    <property type="entry name" value="PPIase_dom_sf"/>
</dbReference>
<keyword evidence="5" id="KW-0413">Isomerase</keyword>
<proteinExistence type="predicted"/>
<dbReference type="EC" id="5.2.1.8" evidence="2"/>
<dbReference type="InterPro" id="IPR050245">
    <property type="entry name" value="PrsA_foldase"/>
</dbReference>